<feature type="transmembrane region" description="Helical" evidence="10">
    <location>
        <begin position="1158"/>
        <end position="1184"/>
    </location>
</feature>
<organism evidence="12 13">
    <name type="scientific">Elysia crispata</name>
    <name type="common">lettuce slug</name>
    <dbReference type="NCBI Taxonomy" id="231223"/>
    <lineage>
        <taxon>Eukaryota</taxon>
        <taxon>Metazoa</taxon>
        <taxon>Spiralia</taxon>
        <taxon>Lophotrochozoa</taxon>
        <taxon>Mollusca</taxon>
        <taxon>Gastropoda</taxon>
        <taxon>Heterobranchia</taxon>
        <taxon>Euthyneura</taxon>
        <taxon>Panpulmonata</taxon>
        <taxon>Sacoglossa</taxon>
        <taxon>Placobranchoidea</taxon>
        <taxon>Plakobranchidae</taxon>
        <taxon>Elysia</taxon>
    </lineage>
</organism>
<feature type="transmembrane region" description="Helical" evidence="10">
    <location>
        <begin position="342"/>
        <end position="363"/>
    </location>
</feature>
<evidence type="ECO:0000313" key="12">
    <source>
        <dbReference type="EMBL" id="KAK3761344.1"/>
    </source>
</evidence>
<evidence type="ECO:0000256" key="7">
    <source>
        <dbReference type="ARBA" id="ARBA00022989"/>
    </source>
</evidence>
<feature type="domain" description="ABC transporter" evidence="11">
    <location>
        <begin position="534"/>
        <end position="769"/>
    </location>
</feature>
<feature type="transmembrane region" description="Helical" evidence="10">
    <location>
        <begin position="1223"/>
        <end position="1249"/>
    </location>
</feature>
<name>A0AAE0Z1S3_9GAST</name>
<feature type="transmembrane region" description="Helical" evidence="10">
    <location>
        <begin position="1269"/>
        <end position="1288"/>
    </location>
</feature>
<evidence type="ECO:0000256" key="10">
    <source>
        <dbReference type="SAM" id="Phobius"/>
    </source>
</evidence>
<dbReference type="Gene3D" id="3.40.50.300">
    <property type="entry name" value="P-loop containing nucleotide triphosphate hydrolases"/>
    <property type="match status" value="2"/>
</dbReference>
<keyword evidence="6" id="KW-0067">ATP-binding</keyword>
<evidence type="ECO:0000313" key="13">
    <source>
        <dbReference type="Proteomes" id="UP001283361"/>
    </source>
</evidence>
<comment type="caution">
    <text evidence="12">The sequence shown here is derived from an EMBL/GenBank/DDBJ whole genome shotgun (WGS) entry which is preliminary data.</text>
</comment>
<keyword evidence="5" id="KW-0547">Nucleotide-binding</keyword>
<feature type="transmembrane region" description="Helical" evidence="10">
    <location>
        <begin position="409"/>
        <end position="432"/>
    </location>
</feature>
<feature type="region of interest" description="Disordered" evidence="9">
    <location>
        <begin position="1"/>
        <end position="24"/>
    </location>
</feature>
<dbReference type="FunFam" id="3.40.50.300:FF:000335">
    <property type="entry name" value="ATP binding cassette subfamily A member 5"/>
    <property type="match status" value="1"/>
</dbReference>
<keyword evidence="3" id="KW-0813">Transport</keyword>
<sequence>MEPISGESQVHPEPGSSGTSFSMPGNKRYKVSSMSGAGFWQQLKVMVWRNIKLKSRNRAALAQELIFPVYFVAILAMIKLLTKPQTKPSIEFPSNLLNSSAFGQPFNAGKEILAAPDSAQYNQWMKEVVQQLPGPPTYRMFNSSAAAEAYYVDSKDTTKENIVAGVVFSYSNDPNAYAIRIKPGSLPGTTDFYNFDKGSCRGNEEGTDWNCPPNSYMTSGFALLQVALENVLMKNMGLTTPDPAFRDVQVQMMYKEEYAPNTNYIQTISSIYFIFSFSFMVSFLAVNIVAEKEKKIKDGMMMMGLRSSVFWLSWTIVYMALIFVATCLIIIIIVASEFFSRSNIFILFLAFLLYGGSFVSFAFMITPFFNKAKSAGAVAGLSTVLLSCLYLAISQTRSSNSYDSTVAPGVQWLMCLLSPVAFATFIDQGIFLDIQLNGFGFNDSLTYGKFPLYAPLLMLFVDMILYSLLTAYLDKVIPTEYGVRYHPLFFLEADYWCPGKEVGERSKLMTPSHSVSQAVDVEAVGANMDDKLAMRISSLTKCFKVNKKVSSAVNGFCLDIYEGQITCLLGHNGAGKTTLMNMLTGVVSPTSGTATIMGLDITRSSDMEKIRSLCGICPQHNILYNDLSCREHLQIFANIKGVPPSQIAKTIENALQDVDLVSQGDTFAKNLSGGQKRKLSVAIALIGDPKLIFLDEPTAGMDPFSRRHLWSLLKRRKEGRVVLLTTHFMDEADILSDRKAFISKGKLRCCGSSLFLKNKFGVGYHLTMVAAPDCEVQKVTSALQDIIPSIQLERSHGKEISYTVPLADVDKFSTLFGMLDENASDMGVKSYGVSMTTLEEVFLKLEGTDIQDEDKDSEMENPAFAVSDEHVNLATNKHQTEDFGAALVKGKDLTVQKFKALMRLRSILMFRNGKAVFGQIVLPVAFAIVALILQKINTTSAPSRNVTALQFRNNLYAGPAGSPLYSPFLVFDASYNSSSTATIAGLEGAMPVDKFVGQAQNLSSIAPHFIGMQLNSFTGQVLTDFVALYNYSAIHAIPILINLASQSMLNSSGISQSLTSFSLPWPEVVKKFEYNGNVMFSGMVLGIAFIIMLSGFATEIVQDREWKLRGQLRISGVTFNLYWGTIYLRDVVVYLIPCTVILITLIAMDIKGLNSGGAILSVILMFITNIPFNILMMMIFSFLFDKGETAMSYLPSILQLCGMIPYLLVSLVDMITQSQWAIVMHYVFCAALPPYLIFGGFYFISRVYLYSNLKGEDPTMSDYFDIDSHIVITILAPLVHFVWMYWLLRVLDIRATGGNPKEAFPCLARRLDTDSDQGRAINEDKIEGEDEDVAAERSRVEKFTSLDTVNYSRSNGLQNDTESKAVAFTNQLRKTFIKREKGSSGPCKKRKPGKEKEKVAVRNLSIGVDRGEVLGLLGPNGAGKSTALNMMIAETAPTRGKVVVSGHNVRANTLSVLESLGYCPQHDALWETITLEEHVRLFAAIKGIHPSQLEDVINFCINNLKLEEHRKKAAKKLSGGTKRKLSYMMSMLGSPQLVLMDEPSTGMDPQSKRFLWDTINASFKDTPRGAILTTHYMEEADALCDRVGIMVNGTLQCLGATQHLKNKYGSGYILELKLSLTVPGDVEELVDKLEEYLKTLFPDMDTVERFQERAQYSIPKENVTSLGKTFSNLEQCKSTHNLEEYSFSQSSLEQVFLYFAKQQLEEGEENERGGANPASRTSFRSLPQPV</sequence>
<dbReference type="InterPro" id="IPR003439">
    <property type="entry name" value="ABC_transporter-like_ATP-bd"/>
</dbReference>
<dbReference type="SMART" id="SM00382">
    <property type="entry name" value="AAA"/>
    <property type="match status" value="2"/>
</dbReference>
<dbReference type="GO" id="GO:0016887">
    <property type="term" value="F:ATP hydrolysis activity"/>
    <property type="evidence" value="ECO:0007669"/>
    <property type="project" value="InterPro"/>
</dbReference>
<comment type="similarity">
    <text evidence="2">Belongs to the ABC transporter superfamily. ABCA family.</text>
</comment>
<protein>
    <recommendedName>
        <fullName evidence="11">ABC transporter domain-containing protein</fullName>
    </recommendedName>
</protein>
<evidence type="ECO:0000256" key="9">
    <source>
        <dbReference type="SAM" id="MobiDB-lite"/>
    </source>
</evidence>
<evidence type="ECO:0000256" key="8">
    <source>
        <dbReference type="ARBA" id="ARBA00023136"/>
    </source>
</evidence>
<dbReference type="GO" id="GO:0005524">
    <property type="term" value="F:ATP binding"/>
    <property type="evidence" value="ECO:0007669"/>
    <property type="project" value="UniProtKB-KW"/>
</dbReference>
<dbReference type="Pfam" id="PF23321">
    <property type="entry name" value="R1_ABCA1"/>
    <property type="match status" value="2"/>
</dbReference>
<evidence type="ECO:0000256" key="4">
    <source>
        <dbReference type="ARBA" id="ARBA00022692"/>
    </source>
</evidence>
<feature type="domain" description="ABC transporter" evidence="11">
    <location>
        <begin position="1372"/>
        <end position="1617"/>
    </location>
</feature>
<dbReference type="Pfam" id="PF00005">
    <property type="entry name" value="ABC_tran"/>
    <property type="match status" value="2"/>
</dbReference>
<dbReference type="GO" id="GO:0140359">
    <property type="term" value="F:ABC-type transporter activity"/>
    <property type="evidence" value="ECO:0007669"/>
    <property type="project" value="InterPro"/>
</dbReference>
<feature type="transmembrane region" description="Helical" evidence="10">
    <location>
        <begin position="1078"/>
        <end position="1101"/>
    </location>
</feature>
<dbReference type="FunFam" id="3.40.50.300:FF:000933">
    <property type="entry name" value="ABC transporter A family member 7"/>
    <property type="match status" value="1"/>
</dbReference>
<keyword evidence="8 10" id="KW-0472">Membrane</keyword>
<feature type="compositionally biased region" description="Polar residues" evidence="9">
    <location>
        <begin position="1718"/>
        <end position="1730"/>
    </location>
</feature>
<dbReference type="PROSITE" id="PS00211">
    <property type="entry name" value="ABC_TRANSPORTER_1"/>
    <property type="match status" value="1"/>
</dbReference>
<feature type="transmembrane region" description="Helical" evidence="10">
    <location>
        <begin position="1121"/>
        <end position="1146"/>
    </location>
</feature>
<feature type="transmembrane region" description="Helical" evidence="10">
    <location>
        <begin position="1190"/>
        <end position="1211"/>
    </location>
</feature>
<proteinExistence type="inferred from homology"/>
<evidence type="ECO:0000256" key="6">
    <source>
        <dbReference type="ARBA" id="ARBA00022840"/>
    </source>
</evidence>
<feature type="transmembrane region" description="Helical" evidence="10">
    <location>
        <begin position="915"/>
        <end position="933"/>
    </location>
</feature>
<comment type="subcellular location">
    <subcellularLocation>
        <location evidence="1">Membrane</location>
        <topology evidence="1">Multi-pass membrane protein</topology>
    </subcellularLocation>
</comment>
<evidence type="ECO:0000259" key="11">
    <source>
        <dbReference type="PROSITE" id="PS50893"/>
    </source>
</evidence>
<feature type="transmembrane region" description="Helical" evidence="10">
    <location>
        <begin position="375"/>
        <end position="393"/>
    </location>
</feature>
<evidence type="ECO:0000256" key="1">
    <source>
        <dbReference type="ARBA" id="ARBA00004141"/>
    </source>
</evidence>
<dbReference type="EMBL" id="JAWDGP010004908">
    <property type="protein sequence ID" value="KAK3761344.1"/>
    <property type="molecule type" value="Genomic_DNA"/>
</dbReference>
<keyword evidence="4 10" id="KW-0812">Transmembrane</keyword>
<accession>A0AAE0Z1S3</accession>
<dbReference type="InterPro" id="IPR027417">
    <property type="entry name" value="P-loop_NTPase"/>
</dbReference>
<dbReference type="PROSITE" id="PS50893">
    <property type="entry name" value="ABC_TRANSPORTER_2"/>
    <property type="match status" value="2"/>
</dbReference>
<keyword evidence="7 10" id="KW-1133">Transmembrane helix</keyword>
<keyword evidence="13" id="KW-1185">Reference proteome</keyword>
<dbReference type="CDD" id="cd03263">
    <property type="entry name" value="ABC_subfamily_A"/>
    <property type="match status" value="2"/>
</dbReference>
<dbReference type="SUPFAM" id="SSF52540">
    <property type="entry name" value="P-loop containing nucleoside triphosphate hydrolases"/>
    <property type="match status" value="2"/>
</dbReference>
<gene>
    <name evidence="12" type="ORF">RRG08_060914</name>
</gene>
<dbReference type="InterPro" id="IPR056264">
    <property type="entry name" value="R2_ABCA1-4-like"/>
</dbReference>
<dbReference type="Pfam" id="PF12698">
    <property type="entry name" value="ABC2_membrane_3"/>
    <property type="match status" value="2"/>
</dbReference>
<feature type="transmembrane region" description="Helical" evidence="10">
    <location>
        <begin position="311"/>
        <end position="336"/>
    </location>
</feature>
<dbReference type="InterPro" id="IPR013525">
    <property type="entry name" value="ABC2_TM"/>
</dbReference>
<dbReference type="GO" id="GO:0016020">
    <property type="term" value="C:membrane"/>
    <property type="evidence" value="ECO:0007669"/>
    <property type="project" value="UniProtKB-SubCell"/>
</dbReference>
<evidence type="ECO:0000256" key="3">
    <source>
        <dbReference type="ARBA" id="ARBA00022448"/>
    </source>
</evidence>
<dbReference type="GO" id="GO:0005319">
    <property type="term" value="F:lipid transporter activity"/>
    <property type="evidence" value="ECO:0007669"/>
    <property type="project" value="TreeGrafter"/>
</dbReference>
<dbReference type="PANTHER" id="PTHR19229">
    <property type="entry name" value="ATP-BINDING CASSETTE TRANSPORTER SUBFAMILY A ABCA"/>
    <property type="match status" value="1"/>
</dbReference>
<feature type="region of interest" description="Disordered" evidence="9">
    <location>
        <begin position="1706"/>
        <end position="1730"/>
    </location>
</feature>
<feature type="transmembrane region" description="Helical" evidence="10">
    <location>
        <begin position="59"/>
        <end position="81"/>
    </location>
</feature>
<dbReference type="InterPro" id="IPR003593">
    <property type="entry name" value="AAA+_ATPase"/>
</dbReference>
<dbReference type="InterPro" id="IPR026082">
    <property type="entry name" value="ABCA"/>
</dbReference>
<feature type="transmembrane region" description="Helical" evidence="10">
    <location>
        <begin position="271"/>
        <end position="290"/>
    </location>
</feature>
<feature type="transmembrane region" description="Helical" evidence="10">
    <location>
        <begin position="452"/>
        <end position="473"/>
    </location>
</feature>
<dbReference type="InterPro" id="IPR017871">
    <property type="entry name" value="ABC_transporter-like_CS"/>
</dbReference>
<dbReference type="PANTHER" id="PTHR19229:SF209">
    <property type="entry name" value="ATP-BINDING CASSETTE SUB-FAMILY A MEMBER 5 ISOFORM X1"/>
    <property type="match status" value="1"/>
</dbReference>
<evidence type="ECO:0000256" key="5">
    <source>
        <dbReference type="ARBA" id="ARBA00022741"/>
    </source>
</evidence>
<dbReference type="Proteomes" id="UP001283361">
    <property type="component" value="Unassembled WGS sequence"/>
</dbReference>
<evidence type="ECO:0000256" key="2">
    <source>
        <dbReference type="ARBA" id="ARBA00008869"/>
    </source>
</evidence>
<reference evidence="12" key="1">
    <citation type="journal article" date="2023" name="G3 (Bethesda)">
        <title>A reference genome for the long-term kleptoplast-retaining sea slug Elysia crispata morphotype clarki.</title>
        <authorList>
            <person name="Eastman K.E."/>
            <person name="Pendleton A.L."/>
            <person name="Shaikh M.A."/>
            <person name="Suttiyut T."/>
            <person name="Ogas R."/>
            <person name="Tomko P."/>
            <person name="Gavelis G."/>
            <person name="Widhalm J.R."/>
            <person name="Wisecaver J.H."/>
        </authorList>
    </citation>
    <scope>NUCLEOTIDE SEQUENCE</scope>
    <source>
        <strain evidence="12">ECLA1</strain>
    </source>
</reference>